<evidence type="ECO:0000256" key="7">
    <source>
        <dbReference type="ARBA" id="ARBA00023136"/>
    </source>
</evidence>
<keyword evidence="3" id="KW-1003">Cell membrane</keyword>
<dbReference type="InterPro" id="IPR013525">
    <property type="entry name" value="ABC2_TM"/>
</dbReference>
<dbReference type="InterPro" id="IPR047817">
    <property type="entry name" value="ABC2_TM_bact-type"/>
</dbReference>
<organism evidence="10">
    <name type="scientific">freshwater metagenome</name>
    <dbReference type="NCBI Taxonomy" id="449393"/>
    <lineage>
        <taxon>unclassified sequences</taxon>
        <taxon>metagenomes</taxon>
        <taxon>ecological metagenomes</taxon>
    </lineage>
</organism>
<dbReference type="EMBL" id="JNSK01000016">
    <property type="protein sequence ID" value="KGA19126.1"/>
    <property type="molecule type" value="Genomic_DNA"/>
</dbReference>
<gene>
    <name evidence="10" type="ORF">GM50_6760</name>
</gene>
<dbReference type="GO" id="GO:0140359">
    <property type="term" value="F:ABC-type transporter activity"/>
    <property type="evidence" value="ECO:0007669"/>
    <property type="project" value="InterPro"/>
</dbReference>
<keyword evidence="7 8" id="KW-0472">Membrane</keyword>
<keyword evidence="5 8" id="KW-0812">Transmembrane</keyword>
<feature type="transmembrane region" description="Helical" evidence="8">
    <location>
        <begin position="99"/>
        <end position="126"/>
    </location>
</feature>
<dbReference type="AlphaFoldDB" id="A0A094QXG7"/>
<feature type="transmembrane region" description="Helical" evidence="8">
    <location>
        <begin position="58"/>
        <end position="78"/>
    </location>
</feature>
<keyword evidence="6 8" id="KW-1133">Transmembrane helix</keyword>
<dbReference type="PROSITE" id="PS51012">
    <property type="entry name" value="ABC_TM2"/>
    <property type="match status" value="1"/>
</dbReference>
<comment type="caution">
    <text evidence="10">The sequence shown here is derived from an EMBL/GenBank/DDBJ whole genome shotgun (WGS) entry which is preliminary data.</text>
</comment>
<evidence type="ECO:0000256" key="2">
    <source>
        <dbReference type="ARBA" id="ARBA00022448"/>
    </source>
</evidence>
<reference evidence="10" key="1">
    <citation type="submission" date="2014-05" db="EMBL/GenBank/DDBJ databases">
        <title>Key roles for freshwater Actinobacteria revealed by deep metagenomic sequencing.</title>
        <authorList>
            <person name="Ghai R."/>
            <person name="Mizuno C.M."/>
            <person name="Picazo A."/>
            <person name="Camacho A."/>
            <person name="Rodriguez-Valera F."/>
        </authorList>
    </citation>
    <scope>NUCLEOTIDE SEQUENCE</scope>
</reference>
<dbReference type="InterPro" id="IPR000412">
    <property type="entry name" value="ABC_2_transport"/>
</dbReference>
<feature type="transmembrane region" description="Helical" evidence="8">
    <location>
        <begin position="23"/>
        <end position="46"/>
    </location>
</feature>
<sequence length="253" mass="28160">MKHLQLIRLLVGRELTLRYKRSVIGIGWTLLNPMLTSFVLWVVFSFVFAGRLPDGQQYAPYLMAGIVLNSFFNQGIMISAESIASNSGVLTKIYVPPQIFPISVALAGLVNFFIGLIPLAIVVYISGQSLALTFPLVIIVGFFLALLVAGLGLSLSLLFIRFDDTKNIVGVTLLILTYLTPIFYPISILNERMQSIVKLNPLTSYLDCFRWAFSNNAVATLNDWLYMGATGILAILFGTYVFKKFWPRTVAML</sequence>
<feature type="transmembrane region" description="Helical" evidence="8">
    <location>
        <begin position="132"/>
        <end position="160"/>
    </location>
</feature>
<dbReference type="GO" id="GO:0015920">
    <property type="term" value="P:lipopolysaccharide transport"/>
    <property type="evidence" value="ECO:0007669"/>
    <property type="project" value="TreeGrafter"/>
</dbReference>
<proteinExistence type="predicted"/>
<dbReference type="PRINTS" id="PR00164">
    <property type="entry name" value="ABC2TRNSPORT"/>
</dbReference>
<evidence type="ECO:0000256" key="4">
    <source>
        <dbReference type="ARBA" id="ARBA00022519"/>
    </source>
</evidence>
<accession>A0A094QXG7</accession>
<evidence type="ECO:0000259" key="9">
    <source>
        <dbReference type="PROSITE" id="PS51012"/>
    </source>
</evidence>
<feature type="transmembrane region" description="Helical" evidence="8">
    <location>
        <begin position="224"/>
        <end position="242"/>
    </location>
</feature>
<comment type="subcellular location">
    <subcellularLocation>
        <location evidence="1">Cell inner membrane</location>
        <topology evidence="1">Multi-pass membrane protein</topology>
    </subcellularLocation>
</comment>
<evidence type="ECO:0000313" key="10">
    <source>
        <dbReference type="EMBL" id="KGA19126.1"/>
    </source>
</evidence>
<feature type="domain" description="ABC transmembrane type-2" evidence="9">
    <location>
        <begin position="24"/>
        <end position="245"/>
    </location>
</feature>
<dbReference type="PANTHER" id="PTHR30413:SF8">
    <property type="entry name" value="TRANSPORT PERMEASE PROTEIN"/>
    <property type="match status" value="1"/>
</dbReference>
<dbReference type="GO" id="GO:0043190">
    <property type="term" value="C:ATP-binding cassette (ABC) transporter complex"/>
    <property type="evidence" value="ECO:0007669"/>
    <property type="project" value="InterPro"/>
</dbReference>
<dbReference type="Pfam" id="PF01061">
    <property type="entry name" value="ABC2_membrane"/>
    <property type="match status" value="1"/>
</dbReference>
<evidence type="ECO:0000256" key="6">
    <source>
        <dbReference type="ARBA" id="ARBA00022989"/>
    </source>
</evidence>
<evidence type="ECO:0000256" key="3">
    <source>
        <dbReference type="ARBA" id="ARBA00022475"/>
    </source>
</evidence>
<evidence type="ECO:0000256" key="1">
    <source>
        <dbReference type="ARBA" id="ARBA00004429"/>
    </source>
</evidence>
<keyword evidence="4" id="KW-0997">Cell inner membrane</keyword>
<keyword evidence="2" id="KW-0813">Transport</keyword>
<evidence type="ECO:0000256" key="5">
    <source>
        <dbReference type="ARBA" id="ARBA00022692"/>
    </source>
</evidence>
<protein>
    <recommendedName>
        <fullName evidence="9">ABC transmembrane type-2 domain-containing protein</fullName>
    </recommendedName>
</protein>
<feature type="transmembrane region" description="Helical" evidence="8">
    <location>
        <begin position="167"/>
        <end position="186"/>
    </location>
</feature>
<evidence type="ECO:0000256" key="8">
    <source>
        <dbReference type="SAM" id="Phobius"/>
    </source>
</evidence>
<name>A0A094QXG7_9ZZZZ</name>
<dbReference type="PANTHER" id="PTHR30413">
    <property type="entry name" value="INNER MEMBRANE TRANSPORT PERMEASE"/>
    <property type="match status" value="1"/>
</dbReference>